<comment type="caution">
    <text evidence="2">The sequence shown here is derived from an EMBL/GenBank/DDBJ whole genome shotgun (WGS) entry which is preliminary data.</text>
</comment>
<evidence type="ECO:0000313" key="2">
    <source>
        <dbReference type="EMBL" id="ELY97482.1"/>
    </source>
</evidence>
<gene>
    <name evidence="2" type="ORF">C482_12694</name>
</gene>
<organism evidence="2 3">
    <name type="scientific">Natrialba chahannaoensis JCM 10990</name>
    <dbReference type="NCBI Taxonomy" id="1227492"/>
    <lineage>
        <taxon>Archaea</taxon>
        <taxon>Methanobacteriati</taxon>
        <taxon>Methanobacteriota</taxon>
        <taxon>Stenosarchaea group</taxon>
        <taxon>Halobacteria</taxon>
        <taxon>Halobacteriales</taxon>
        <taxon>Natrialbaceae</taxon>
        <taxon>Natrialba</taxon>
    </lineage>
</organism>
<evidence type="ECO:0000313" key="3">
    <source>
        <dbReference type="Proteomes" id="UP000011693"/>
    </source>
</evidence>
<dbReference type="PATRIC" id="fig|1227492.4.peg.2507"/>
<sequence length="121" mass="13083">MDIRRKMKPFLQFGRVRDHVQSTLRRGTSPSTSTQLTTRTGGTQTDADSRTSLGLGSLLGGTGSAETSPSETESPAESRTGASGNLFQCSTCKAVYIADEKETCPNCEKDVEQVRSTFTRE</sequence>
<dbReference type="RefSeq" id="WP_006167967.1">
    <property type="nucleotide sequence ID" value="NZ_AOIN01000067.1"/>
</dbReference>
<feature type="compositionally biased region" description="Low complexity" evidence="1">
    <location>
        <begin position="64"/>
        <end position="78"/>
    </location>
</feature>
<dbReference type="EMBL" id="AOIN01000067">
    <property type="protein sequence ID" value="ELY97482.1"/>
    <property type="molecule type" value="Genomic_DNA"/>
</dbReference>
<feature type="compositionally biased region" description="Low complexity" evidence="1">
    <location>
        <begin position="27"/>
        <end position="56"/>
    </location>
</feature>
<dbReference type="OrthoDB" id="185851at2157"/>
<keyword evidence="3" id="KW-1185">Reference proteome</keyword>
<dbReference type="Proteomes" id="UP000011693">
    <property type="component" value="Unassembled WGS sequence"/>
</dbReference>
<reference evidence="2 3" key="1">
    <citation type="journal article" date="2014" name="PLoS Genet.">
        <title>Phylogenetically driven sequencing of extremely halophilic archaea reveals strategies for static and dynamic osmo-response.</title>
        <authorList>
            <person name="Becker E.A."/>
            <person name="Seitzer P.M."/>
            <person name="Tritt A."/>
            <person name="Larsen D."/>
            <person name="Krusor M."/>
            <person name="Yao A.I."/>
            <person name="Wu D."/>
            <person name="Madern D."/>
            <person name="Eisen J.A."/>
            <person name="Darling A.E."/>
            <person name="Facciotti M.T."/>
        </authorList>
    </citation>
    <scope>NUCLEOTIDE SEQUENCE [LARGE SCALE GENOMIC DNA]</scope>
    <source>
        <strain evidence="2 3">JCM 10990</strain>
    </source>
</reference>
<name>M0AHW1_9EURY</name>
<accession>M0AHW1</accession>
<feature type="region of interest" description="Disordered" evidence="1">
    <location>
        <begin position="18"/>
        <end position="84"/>
    </location>
</feature>
<proteinExistence type="predicted"/>
<dbReference type="AlphaFoldDB" id="M0AHW1"/>
<evidence type="ECO:0000256" key="1">
    <source>
        <dbReference type="SAM" id="MobiDB-lite"/>
    </source>
</evidence>
<protein>
    <submittedName>
        <fullName evidence="2">Uncharacterized protein</fullName>
    </submittedName>
</protein>